<evidence type="ECO:0000313" key="1">
    <source>
        <dbReference type="EMBL" id="MFC3891578.1"/>
    </source>
</evidence>
<gene>
    <name evidence="1" type="ORF">ACFOWZ_08825</name>
</gene>
<organism evidence="1 2">
    <name type="scientific">Lentzea rhizosphaerae</name>
    <dbReference type="NCBI Taxonomy" id="2041025"/>
    <lineage>
        <taxon>Bacteria</taxon>
        <taxon>Bacillati</taxon>
        <taxon>Actinomycetota</taxon>
        <taxon>Actinomycetes</taxon>
        <taxon>Pseudonocardiales</taxon>
        <taxon>Pseudonocardiaceae</taxon>
        <taxon>Lentzea</taxon>
    </lineage>
</organism>
<name>A0ABV8BMW4_9PSEU</name>
<evidence type="ECO:0008006" key="3">
    <source>
        <dbReference type="Google" id="ProtNLM"/>
    </source>
</evidence>
<evidence type="ECO:0000313" key="2">
    <source>
        <dbReference type="Proteomes" id="UP001595690"/>
    </source>
</evidence>
<sequence>MKGCLYCWTQAELDVLDGDPALVPYDIVKQFARESTDHFDRDEYELAWRRLAHRVVGVLENEPDSMYTTGLEQARFTSWPEHERIALRSMITDVVVRAAGDEQRWPALNDLIQAAAQLDQDMTPWLRLVESLPDGAFAHLAAYWSRDFLVSDSSTYGAWLFWKNPSAGEQIEEWLLTAALRDRLSAMDSEVAQRALEQIDQVAEFSTR</sequence>
<dbReference type="RefSeq" id="WP_382370993.1">
    <property type="nucleotide sequence ID" value="NZ_JBHRZI010000011.1"/>
</dbReference>
<proteinExistence type="predicted"/>
<protein>
    <recommendedName>
        <fullName evidence="3">DUF4240 domain-containing protein</fullName>
    </recommendedName>
</protein>
<dbReference type="EMBL" id="JBHRZI010000011">
    <property type="protein sequence ID" value="MFC3891578.1"/>
    <property type="molecule type" value="Genomic_DNA"/>
</dbReference>
<dbReference type="Proteomes" id="UP001595690">
    <property type="component" value="Unassembled WGS sequence"/>
</dbReference>
<keyword evidence="2" id="KW-1185">Reference proteome</keyword>
<comment type="caution">
    <text evidence="1">The sequence shown here is derived from an EMBL/GenBank/DDBJ whole genome shotgun (WGS) entry which is preliminary data.</text>
</comment>
<reference evidence="2" key="1">
    <citation type="journal article" date="2019" name="Int. J. Syst. Evol. Microbiol.">
        <title>The Global Catalogue of Microorganisms (GCM) 10K type strain sequencing project: providing services to taxonomists for standard genome sequencing and annotation.</title>
        <authorList>
            <consortium name="The Broad Institute Genomics Platform"/>
            <consortium name="The Broad Institute Genome Sequencing Center for Infectious Disease"/>
            <person name="Wu L."/>
            <person name="Ma J."/>
        </authorList>
    </citation>
    <scope>NUCLEOTIDE SEQUENCE [LARGE SCALE GENOMIC DNA]</scope>
    <source>
        <strain evidence="2">CGMCC 4.7405</strain>
    </source>
</reference>
<accession>A0ABV8BMW4</accession>